<feature type="compositionally biased region" description="Basic and acidic residues" evidence="1">
    <location>
        <begin position="104"/>
        <end position="113"/>
    </location>
</feature>
<feature type="compositionally biased region" description="Acidic residues" evidence="1">
    <location>
        <begin position="114"/>
        <end position="130"/>
    </location>
</feature>
<evidence type="ECO:0000313" key="2">
    <source>
        <dbReference type="EMBL" id="MDJ1370623.1"/>
    </source>
</evidence>
<accession>A0ABT7C609</accession>
<protein>
    <recommendedName>
        <fullName evidence="4">DNA primase</fullName>
    </recommendedName>
</protein>
<feature type="region of interest" description="Disordered" evidence="1">
    <location>
        <begin position="80"/>
        <end position="130"/>
    </location>
</feature>
<evidence type="ECO:0008006" key="4">
    <source>
        <dbReference type="Google" id="ProtNLM"/>
    </source>
</evidence>
<organism evidence="2 3">
    <name type="scientific">Gulosibacter molinativorax</name>
    <dbReference type="NCBI Taxonomy" id="256821"/>
    <lineage>
        <taxon>Bacteria</taxon>
        <taxon>Bacillati</taxon>
        <taxon>Actinomycetota</taxon>
        <taxon>Actinomycetes</taxon>
        <taxon>Micrococcales</taxon>
        <taxon>Microbacteriaceae</taxon>
        <taxon>Gulosibacter</taxon>
    </lineage>
</organism>
<dbReference type="RefSeq" id="WP_026936119.1">
    <property type="nucleotide sequence ID" value="NZ_CP028426.1"/>
</dbReference>
<proteinExistence type="predicted"/>
<dbReference type="EMBL" id="PXVD01000005">
    <property type="protein sequence ID" value="MDJ1370623.1"/>
    <property type="molecule type" value="Genomic_DNA"/>
</dbReference>
<evidence type="ECO:0000256" key="1">
    <source>
        <dbReference type="SAM" id="MobiDB-lite"/>
    </source>
</evidence>
<gene>
    <name evidence="2" type="ORF">C7K25_04450</name>
</gene>
<reference evidence="2" key="2">
    <citation type="journal article" date="2022" name="Sci. Rep.">
        <title>In silico prediction of the enzymes involved in the degradation of the herbicide molinate by Gulosibacter molinativorax ON4T.</title>
        <authorList>
            <person name="Lopes A.R."/>
            <person name="Bunin E."/>
            <person name="Viana A.T."/>
            <person name="Froufe H."/>
            <person name="Munoz-Merida A."/>
            <person name="Pinho D."/>
            <person name="Figueiredo J."/>
            <person name="Barroso C."/>
            <person name="Vaz-Moreira I."/>
            <person name="Bellanger X."/>
            <person name="Egas C."/>
            <person name="Nunes O.C."/>
        </authorList>
    </citation>
    <scope>NUCLEOTIDE SEQUENCE</scope>
    <source>
        <strain evidence="2">ON4</strain>
    </source>
</reference>
<reference evidence="2" key="1">
    <citation type="submission" date="2018-03" db="EMBL/GenBank/DDBJ databases">
        <authorList>
            <person name="Nunes O.C."/>
            <person name="Lopes A.R."/>
            <person name="Froufe H."/>
            <person name="Munoz-Merida A."/>
            <person name="Barroso C."/>
            <person name="Egas C."/>
        </authorList>
    </citation>
    <scope>NUCLEOTIDE SEQUENCE</scope>
    <source>
        <strain evidence="2">ON4</strain>
    </source>
</reference>
<dbReference type="Proteomes" id="UP001170379">
    <property type="component" value="Unassembled WGS sequence"/>
</dbReference>
<keyword evidence="3" id="KW-1185">Reference proteome</keyword>
<feature type="compositionally biased region" description="Acidic residues" evidence="1">
    <location>
        <begin position="80"/>
        <end position="103"/>
    </location>
</feature>
<sequence length="130" mass="14741">MAKYAVLMRYEVTSGLVVEANNEDEAIEIAQQFEERVHDGAVDADGIKVSARIWGGGSADVEVAVDEDDAEDLIDEWIDELESDEDDFEDYDEDEDEDEEESEADGREDRHSEEDLDPDDDADEYDENNK</sequence>
<evidence type="ECO:0000313" key="3">
    <source>
        <dbReference type="Proteomes" id="UP001170379"/>
    </source>
</evidence>
<name>A0ABT7C609_9MICO</name>
<comment type="caution">
    <text evidence="2">The sequence shown here is derived from an EMBL/GenBank/DDBJ whole genome shotgun (WGS) entry which is preliminary data.</text>
</comment>